<sequence>MLRSRASRGGGGRLPLVMVLRAAEEAGPLARTTATPQRPWPDDKEKMLSASASPPGTPSQAAAVHAPRSSDGSITSCGRLESPRDGQGTTHPLWPTGETDIELHIRCGRLESRTVNYTSAVADWRDGH</sequence>
<evidence type="ECO:0000256" key="1">
    <source>
        <dbReference type="SAM" id="MobiDB-lite"/>
    </source>
</evidence>
<proteinExistence type="predicted"/>
<gene>
    <name evidence="2" type="ORF">EYF80_054241</name>
</gene>
<accession>A0A4Z2F363</accession>
<dbReference type="Proteomes" id="UP000314294">
    <property type="component" value="Unassembled WGS sequence"/>
</dbReference>
<organism evidence="2 3">
    <name type="scientific">Liparis tanakae</name>
    <name type="common">Tanaka's snailfish</name>
    <dbReference type="NCBI Taxonomy" id="230148"/>
    <lineage>
        <taxon>Eukaryota</taxon>
        <taxon>Metazoa</taxon>
        <taxon>Chordata</taxon>
        <taxon>Craniata</taxon>
        <taxon>Vertebrata</taxon>
        <taxon>Euteleostomi</taxon>
        <taxon>Actinopterygii</taxon>
        <taxon>Neopterygii</taxon>
        <taxon>Teleostei</taxon>
        <taxon>Neoteleostei</taxon>
        <taxon>Acanthomorphata</taxon>
        <taxon>Eupercaria</taxon>
        <taxon>Perciformes</taxon>
        <taxon>Cottioidei</taxon>
        <taxon>Cottales</taxon>
        <taxon>Liparidae</taxon>
        <taxon>Liparis</taxon>
    </lineage>
</organism>
<comment type="caution">
    <text evidence="2">The sequence shown here is derived from an EMBL/GenBank/DDBJ whole genome shotgun (WGS) entry which is preliminary data.</text>
</comment>
<feature type="compositionally biased region" description="Polar residues" evidence="1">
    <location>
        <begin position="50"/>
        <end position="60"/>
    </location>
</feature>
<evidence type="ECO:0000313" key="3">
    <source>
        <dbReference type="Proteomes" id="UP000314294"/>
    </source>
</evidence>
<dbReference type="AlphaFoldDB" id="A0A4Z2F363"/>
<evidence type="ECO:0000313" key="2">
    <source>
        <dbReference type="EMBL" id="TNN35599.1"/>
    </source>
</evidence>
<dbReference type="EMBL" id="SRLO01001743">
    <property type="protein sequence ID" value="TNN35599.1"/>
    <property type="molecule type" value="Genomic_DNA"/>
</dbReference>
<name>A0A4Z2F363_9TELE</name>
<feature type="region of interest" description="Disordered" evidence="1">
    <location>
        <begin position="25"/>
        <end position="97"/>
    </location>
</feature>
<reference evidence="2 3" key="1">
    <citation type="submission" date="2019-03" db="EMBL/GenBank/DDBJ databases">
        <title>First draft genome of Liparis tanakae, snailfish: a comprehensive survey of snailfish specific genes.</title>
        <authorList>
            <person name="Kim W."/>
            <person name="Song I."/>
            <person name="Jeong J.-H."/>
            <person name="Kim D."/>
            <person name="Kim S."/>
            <person name="Ryu S."/>
            <person name="Song J.Y."/>
            <person name="Lee S.K."/>
        </authorList>
    </citation>
    <scope>NUCLEOTIDE SEQUENCE [LARGE SCALE GENOMIC DNA]</scope>
    <source>
        <tissue evidence="2">Muscle</tissue>
    </source>
</reference>
<keyword evidence="3" id="KW-1185">Reference proteome</keyword>
<protein>
    <submittedName>
        <fullName evidence="2">Uncharacterized protein</fullName>
    </submittedName>
</protein>